<comment type="subcellular location">
    <subcellularLocation>
        <location evidence="2">Cytoplasm</location>
    </subcellularLocation>
    <subcellularLocation>
        <location evidence="1">Nucleus</location>
    </subcellularLocation>
</comment>
<dbReference type="Gene3D" id="1.25.40.990">
    <property type="match status" value="1"/>
</dbReference>
<dbReference type="GO" id="GO:0005737">
    <property type="term" value="C:cytoplasm"/>
    <property type="evidence" value="ECO:0007669"/>
    <property type="project" value="UniProtKB-SubCell"/>
</dbReference>
<sequence>MKNTEPSPGPEDLSGLKSELEALELNAPNGNPGSVVYTKLLTVYLQQNDLCSAKFLWKRIPEEIKTDNAEIQKVWSVGQALWKREQPEAFKILLNTPWSDNVRELMANVTETIRRRHVDLVASAYSSISISDFSNYVGLAEEQARELALRQDGWKMEGSVILPIRKKSPSVQNTPSEVQIAQLTDYISFLEK</sequence>
<reference evidence="7" key="1">
    <citation type="submission" date="2009-03" db="EMBL/GenBank/DDBJ databases">
        <title>Caligus rogercresseyi ESTs and full-length cDNAs.</title>
        <authorList>
            <person name="Yasuike M."/>
            <person name="von Schalburg K."/>
            <person name="Cooper G."/>
            <person name="Leong J."/>
            <person name="Jones S.R.M."/>
            <person name="Koop B.F."/>
        </authorList>
    </citation>
    <scope>NUCLEOTIDE SEQUENCE</scope>
    <source>
        <tissue evidence="7">Whole tissue</tissue>
    </source>
</reference>
<dbReference type="Pfam" id="PF10075">
    <property type="entry name" value="CSN8_PSD8_EIF3K"/>
    <property type="match status" value="1"/>
</dbReference>
<keyword evidence="4" id="KW-0736">Signalosome</keyword>
<evidence type="ECO:0000256" key="2">
    <source>
        <dbReference type="ARBA" id="ARBA00004496"/>
    </source>
</evidence>
<proteinExistence type="evidence at transcript level"/>
<dbReference type="PANTHER" id="PTHR13339:SF0">
    <property type="entry name" value="COP9 SIGNALOSOME COMPLEX SUBUNIT 8"/>
    <property type="match status" value="1"/>
</dbReference>
<evidence type="ECO:0000313" key="7">
    <source>
        <dbReference type="EMBL" id="ACO11321.1"/>
    </source>
</evidence>
<protein>
    <submittedName>
        <fullName evidence="7">COP9 signalosome complex subunit 8</fullName>
    </submittedName>
</protein>
<dbReference type="GO" id="GO:0010387">
    <property type="term" value="P:COP9 signalosome assembly"/>
    <property type="evidence" value="ECO:0007669"/>
    <property type="project" value="InterPro"/>
</dbReference>
<dbReference type="EMBL" id="BT076897">
    <property type="protein sequence ID" value="ACO11321.1"/>
    <property type="molecule type" value="mRNA"/>
</dbReference>
<dbReference type="AlphaFoldDB" id="C1BQL8"/>
<dbReference type="GO" id="GO:0008180">
    <property type="term" value="C:COP9 signalosome"/>
    <property type="evidence" value="ECO:0007669"/>
    <property type="project" value="UniProtKB-KW"/>
</dbReference>
<feature type="domain" description="CSN8/PSMD8/EIF3K" evidence="6">
    <location>
        <begin position="36"/>
        <end position="168"/>
    </location>
</feature>
<evidence type="ECO:0000256" key="5">
    <source>
        <dbReference type="ARBA" id="ARBA00023242"/>
    </source>
</evidence>
<dbReference type="InterPro" id="IPR033464">
    <property type="entry name" value="CSN8_PSD8_EIF3K"/>
</dbReference>
<organism evidence="7">
    <name type="scientific">Caligus rogercresseyi</name>
    <name type="common">Sea louse</name>
    <dbReference type="NCBI Taxonomy" id="217165"/>
    <lineage>
        <taxon>Eukaryota</taxon>
        <taxon>Metazoa</taxon>
        <taxon>Ecdysozoa</taxon>
        <taxon>Arthropoda</taxon>
        <taxon>Crustacea</taxon>
        <taxon>Multicrustacea</taxon>
        <taxon>Hexanauplia</taxon>
        <taxon>Copepoda</taxon>
        <taxon>Siphonostomatoida</taxon>
        <taxon>Caligidae</taxon>
        <taxon>Caligus</taxon>
    </lineage>
</organism>
<keyword evidence="3" id="KW-0963">Cytoplasm</keyword>
<dbReference type="PANTHER" id="PTHR13339">
    <property type="entry name" value="COP9 SIGNALOSOME COMPLEX SUBUNIT 8"/>
    <property type="match status" value="1"/>
</dbReference>
<evidence type="ECO:0000259" key="6">
    <source>
        <dbReference type="Pfam" id="PF10075"/>
    </source>
</evidence>
<dbReference type="InterPro" id="IPR033205">
    <property type="entry name" value="COP9_CSN8"/>
</dbReference>
<keyword evidence="5" id="KW-0539">Nucleus</keyword>
<evidence type="ECO:0000256" key="4">
    <source>
        <dbReference type="ARBA" id="ARBA00022790"/>
    </source>
</evidence>
<name>C1BQL8_CALRO</name>
<evidence type="ECO:0000256" key="1">
    <source>
        <dbReference type="ARBA" id="ARBA00004123"/>
    </source>
</evidence>
<evidence type="ECO:0000256" key="3">
    <source>
        <dbReference type="ARBA" id="ARBA00022490"/>
    </source>
</evidence>
<gene>
    <name evidence="7" type="primary">CSN8</name>
</gene>
<dbReference type="GO" id="GO:0000338">
    <property type="term" value="P:protein deneddylation"/>
    <property type="evidence" value="ECO:0007669"/>
    <property type="project" value="InterPro"/>
</dbReference>
<accession>C1BQL8</accession>